<dbReference type="PANTHER" id="PTHR40446">
    <property type="entry name" value="N-ACETYLGLUCOSAMINE-1-PHOSPHODIESTER ALPHA-N-ACETYLGLUCOSAMINIDASE"/>
    <property type="match status" value="1"/>
</dbReference>
<dbReference type="Proteomes" id="UP001301728">
    <property type="component" value="Unassembled WGS sequence"/>
</dbReference>
<reference evidence="3 4" key="1">
    <citation type="submission" date="2023-12" db="EMBL/GenBank/DDBJ databases">
        <title>Baltic Sea Cyanobacteria.</title>
        <authorList>
            <person name="Delbaje E."/>
            <person name="Fewer D.P."/>
            <person name="Shishido T.K."/>
        </authorList>
    </citation>
    <scope>NUCLEOTIDE SEQUENCE [LARGE SCALE GENOMIC DNA]</scope>
    <source>
        <strain evidence="3 4">CCNP 1315</strain>
    </source>
</reference>
<comment type="caution">
    <text evidence="3">The sequence shown here is derived from an EMBL/GenBank/DDBJ whole genome shotgun (WGS) entry which is preliminary data.</text>
</comment>
<evidence type="ECO:0000256" key="1">
    <source>
        <dbReference type="SAM" id="MobiDB-lite"/>
    </source>
</evidence>
<dbReference type="EMBL" id="JAYGHT010000078">
    <property type="protein sequence ID" value="MEA5520334.1"/>
    <property type="molecule type" value="Genomic_DNA"/>
</dbReference>
<dbReference type="InterPro" id="IPR018711">
    <property type="entry name" value="NAGPA"/>
</dbReference>
<feature type="compositionally biased region" description="Polar residues" evidence="1">
    <location>
        <begin position="142"/>
        <end position="164"/>
    </location>
</feature>
<proteinExistence type="predicted"/>
<feature type="region of interest" description="Disordered" evidence="1">
    <location>
        <begin position="142"/>
        <end position="166"/>
    </location>
</feature>
<dbReference type="RefSeq" id="WP_323275739.1">
    <property type="nucleotide sequence ID" value="NZ_JAYGHT010000078.1"/>
</dbReference>
<evidence type="ECO:0000313" key="3">
    <source>
        <dbReference type="EMBL" id="MEA5520334.1"/>
    </source>
</evidence>
<gene>
    <name evidence="3" type="ORF">VB854_15400</name>
</gene>
<keyword evidence="4" id="KW-1185">Reference proteome</keyword>
<protein>
    <submittedName>
        <fullName evidence="3">Phosphodiester glycosidase family protein</fullName>
    </submittedName>
</protein>
<accession>A0ABU5TZK9</accession>
<dbReference type="GO" id="GO:0016798">
    <property type="term" value="F:hydrolase activity, acting on glycosyl bonds"/>
    <property type="evidence" value="ECO:0007669"/>
    <property type="project" value="UniProtKB-KW"/>
</dbReference>
<organism evidence="3 4">
    <name type="scientific">Limnoraphis robusta CCNP1315</name>
    <dbReference type="NCBI Taxonomy" id="3110306"/>
    <lineage>
        <taxon>Bacteria</taxon>
        <taxon>Bacillati</taxon>
        <taxon>Cyanobacteriota</taxon>
        <taxon>Cyanophyceae</taxon>
        <taxon>Oscillatoriophycideae</taxon>
        <taxon>Oscillatoriales</taxon>
        <taxon>Sirenicapillariaceae</taxon>
        <taxon>Limnoraphis</taxon>
    </lineage>
</organism>
<sequence length="593" mass="66203">MELNRQKLDLAWVQWQSTSLMPLQIGIQDTGLMTLMGIDLLNTNDSTEQPVRWFSQPDSTPLSLPTLYHSPNRYLEITTLAEKEQWQLSIVGTSLKITTPAASIQALQQTPLSPPVNLPFSPQLKPAYRQLKIELNRPTIWQHPQISPPHSSTTPQTLSDDPQTPSIPPLTPWTIRLAAQLNQKVLAPFPSLSENPLQGLEQVSDQNQTQLKFNVPVGWRPVVYSLNDPDRLIVEIRPDFLVERDILWIPRLRWRQQYIEIPHSQQTASSEPSRFPVFWLELDLSQPQLSLEPILSRTQSRVGLAPLLTTAGRSQAIAAINGGFFNRNNLLPLGAIRHQGRWLSSPILNRGAMGWTDKGEIYMDRLTRSETLITGTGERLPILHLNSGYVEAGLSRYTSDWGLSYVPVMDREWAIITRNSRITQHILRERPIKNPVSIPTDGDLLVIRNHTARVAQLPVGTAVKIESQTSPETWEAYPQILAAGPLLLQSGEIVLDALSERFSEAFSNQQAIRSAVARTPENKLLFVAVHNRPLGSGPNLTELAEILQQLGAVEALNLDGGSSTSLYLGGQLIDRPPQTAAPIHNALGVFWQP</sequence>
<evidence type="ECO:0000259" key="2">
    <source>
        <dbReference type="Pfam" id="PF09992"/>
    </source>
</evidence>
<keyword evidence="3" id="KW-0326">Glycosidase</keyword>
<evidence type="ECO:0000313" key="4">
    <source>
        <dbReference type="Proteomes" id="UP001301728"/>
    </source>
</evidence>
<keyword evidence="3" id="KW-0378">Hydrolase</keyword>
<name>A0ABU5TZK9_9CYAN</name>
<dbReference type="PANTHER" id="PTHR40446:SF2">
    <property type="entry name" value="N-ACETYLGLUCOSAMINE-1-PHOSPHODIESTER ALPHA-N-ACETYLGLUCOSAMINIDASE"/>
    <property type="match status" value="1"/>
</dbReference>
<feature type="domain" description="Phosphodiester glycosidase" evidence="2">
    <location>
        <begin position="438"/>
        <end position="590"/>
    </location>
</feature>
<dbReference type="Pfam" id="PF09992">
    <property type="entry name" value="NAGPA"/>
    <property type="match status" value="1"/>
</dbReference>